<sequence>MLMTIFRGAVRQAQRHPLYVGLNVLGLGLGMAICLVLALQVRHEYEFNVSIPNATNILRVGQRLSNPGLPVSEHADVPFIAFPFLKVDFPQILAATRYDSDVFVMHMGDRHLSTNGAMVDPTFFETIPLKLERGDPKTALARPGSVVLSAEKARALFGTTAALGRTVLVSREGHRLDLTVTGVLAPPAQPVTLAPDLLTGIPAYRLDDSAYRYWGASSGSIFIRVGSARDRAAIASRLRDFVIAHASGAPNDDVALGRHPERRFALTLVSLRETHFHDLDVNEGDEATDRRVVNMLGLIGACALMLATLNVVNLATARSTLRAREVAVRKVLGATRRTLFVQFMGEALVNAILGSLLGLALTEVALPGVASLMGSTLRMDYTFVLPFLVAVVLVTGFASGLYPALLLSRYPSASTLASTRMPSGGRHAARLRAGLVVAQFFLAVTFAICTLVIDRQARFLQQIDLGFVQSGLLISPMMTTQDLGTQRHVLDAMRHVPGVTSAALSMLEPNITNHWRVTLSSTGTHPVQRHILVDTVSDGYFETYRPRLLAGRWFDSAHGEDESPGIATLEQAGKRTFSAILNRSALQQFGFKSPEQAVGQILTDGPVSVRIIGVEDDMRFVSAREEVSATLTLHTSSAALSYPNLSVRFSHVPESMMKARVEQVWNATLPEEPGYFRSVQDRISTFYRSERRQGRLYTIASVLAIVIACMGLYGLASFTALRRTHEIGIRKTLGATTRNVLGLMLGDFLRPVVGACLCAIPPAWALMRAWLSVYQQRIALSPLYFVFVVTIALLIAALTVFTQTLRVARAKPARALRAD</sequence>
<dbReference type="InterPro" id="IPR003838">
    <property type="entry name" value="ABC3_permease_C"/>
</dbReference>
<dbReference type="RefSeq" id="WP_077807491.1">
    <property type="nucleotide sequence ID" value="NZ_BJXS01000006.1"/>
</dbReference>
<keyword evidence="10" id="KW-1185">Reference proteome</keyword>
<evidence type="ECO:0000256" key="6">
    <source>
        <dbReference type="ARBA" id="ARBA00038076"/>
    </source>
</evidence>
<feature type="domain" description="ABC3 transporter permease C-terminal" evidence="7">
    <location>
        <begin position="699"/>
        <end position="812"/>
    </location>
</feature>
<evidence type="ECO:0000256" key="2">
    <source>
        <dbReference type="ARBA" id="ARBA00022475"/>
    </source>
</evidence>
<dbReference type="EMBL" id="CP014691">
    <property type="protein sequence ID" value="AQS88459.1"/>
    <property type="molecule type" value="Genomic_DNA"/>
</dbReference>
<keyword evidence="4" id="KW-1133">Transmembrane helix</keyword>
<dbReference type="STRING" id="320497.A0U93_11530"/>
<dbReference type="InterPro" id="IPR025857">
    <property type="entry name" value="MacB_PCD"/>
</dbReference>
<feature type="domain" description="ABC3 transporter permease C-terminal" evidence="7">
    <location>
        <begin position="298"/>
        <end position="410"/>
    </location>
</feature>
<evidence type="ECO:0000256" key="1">
    <source>
        <dbReference type="ARBA" id="ARBA00004651"/>
    </source>
</evidence>
<proteinExistence type="inferred from homology"/>
<reference evidence="9 10" key="1">
    <citation type="submission" date="2016-03" db="EMBL/GenBank/DDBJ databases">
        <title>Acetic acid bacteria sequencing.</title>
        <authorList>
            <person name="Brandt J."/>
            <person name="Jakob F."/>
            <person name="Vogel R.F."/>
        </authorList>
    </citation>
    <scope>NUCLEOTIDE SEQUENCE [LARGE SCALE GENOMIC DNA]</scope>
    <source>
        <strain evidence="9 10">NBRC 101099</strain>
    </source>
</reference>
<organism evidence="9 10">
    <name type="scientific">Neoasaia chiangmaiensis</name>
    <dbReference type="NCBI Taxonomy" id="320497"/>
    <lineage>
        <taxon>Bacteria</taxon>
        <taxon>Pseudomonadati</taxon>
        <taxon>Pseudomonadota</taxon>
        <taxon>Alphaproteobacteria</taxon>
        <taxon>Acetobacterales</taxon>
        <taxon>Acetobacteraceae</taxon>
        <taxon>Neoasaia</taxon>
    </lineage>
</organism>
<evidence type="ECO:0000259" key="7">
    <source>
        <dbReference type="Pfam" id="PF02687"/>
    </source>
</evidence>
<evidence type="ECO:0000259" key="8">
    <source>
        <dbReference type="Pfam" id="PF12704"/>
    </source>
</evidence>
<evidence type="ECO:0000256" key="4">
    <source>
        <dbReference type="ARBA" id="ARBA00022989"/>
    </source>
</evidence>
<protein>
    <submittedName>
        <fullName evidence="9">Transmembrane transport protein</fullName>
    </submittedName>
</protein>
<evidence type="ECO:0000313" key="9">
    <source>
        <dbReference type="EMBL" id="AQS88459.1"/>
    </source>
</evidence>
<dbReference type="Proteomes" id="UP000188604">
    <property type="component" value="Chromosome"/>
</dbReference>
<comment type="subcellular location">
    <subcellularLocation>
        <location evidence="1">Cell membrane</location>
        <topology evidence="1">Multi-pass membrane protein</topology>
    </subcellularLocation>
</comment>
<dbReference type="Pfam" id="PF02687">
    <property type="entry name" value="FtsX"/>
    <property type="match status" value="2"/>
</dbReference>
<keyword evidence="5" id="KW-0472">Membrane</keyword>
<accession>A0A1U9KRW9</accession>
<gene>
    <name evidence="9" type="ORF">A0U93_11530</name>
</gene>
<feature type="domain" description="MacB-like periplasmic core" evidence="8">
    <location>
        <begin position="21"/>
        <end position="240"/>
    </location>
</feature>
<evidence type="ECO:0000313" key="10">
    <source>
        <dbReference type="Proteomes" id="UP000188604"/>
    </source>
</evidence>
<dbReference type="GO" id="GO:0005886">
    <property type="term" value="C:plasma membrane"/>
    <property type="evidence" value="ECO:0007669"/>
    <property type="project" value="UniProtKB-SubCell"/>
</dbReference>
<keyword evidence="2" id="KW-1003">Cell membrane</keyword>
<dbReference type="PANTHER" id="PTHR30572:SF4">
    <property type="entry name" value="ABC TRANSPORTER PERMEASE YTRF"/>
    <property type="match status" value="1"/>
</dbReference>
<dbReference type="KEGG" id="nch:A0U93_11530"/>
<keyword evidence="3 9" id="KW-0812">Transmembrane</keyword>
<dbReference type="InterPro" id="IPR050250">
    <property type="entry name" value="Macrolide_Exporter_MacB"/>
</dbReference>
<dbReference type="AlphaFoldDB" id="A0A1U9KRW9"/>
<dbReference type="GO" id="GO:0022857">
    <property type="term" value="F:transmembrane transporter activity"/>
    <property type="evidence" value="ECO:0007669"/>
    <property type="project" value="TreeGrafter"/>
</dbReference>
<name>A0A1U9KRW9_9PROT</name>
<dbReference type="PANTHER" id="PTHR30572">
    <property type="entry name" value="MEMBRANE COMPONENT OF TRANSPORTER-RELATED"/>
    <property type="match status" value="1"/>
</dbReference>
<dbReference type="OrthoDB" id="9770036at2"/>
<dbReference type="Pfam" id="PF12704">
    <property type="entry name" value="MacB_PCD"/>
    <property type="match status" value="1"/>
</dbReference>
<evidence type="ECO:0000256" key="3">
    <source>
        <dbReference type="ARBA" id="ARBA00022692"/>
    </source>
</evidence>
<evidence type="ECO:0000256" key="5">
    <source>
        <dbReference type="ARBA" id="ARBA00023136"/>
    </source>
</evidence>
<comment type="similarity">
    <text evidence="6">Belongs to the ABC-4 integral membrane protein family.</text>
</comment>